<evidence type="ECO:0000256" key="3">
    <source>
        <dbReference type="PROSITE-ProRule" id="PRU00284"/>
    </source>
</evidence>
<dbReference type="InterPro" id="IPR012292">
    <property type="entry name" value="Globin/Proto"/>
</dbReference>
<comment type="caution">
    <text evidence="7">The sequence shown here is derived from an EMBL/GenBank/DDBJ whole genome shotgun (WGS) entry which is preliminary data.</text>
</comment>
<feature type="coiled-coil region" evidence="4">
    <location>
        <begin position="160"/>
        <end position="187"/>
    </location>
</feature>
<dbReference type="SMART" id="SM00304">
    <property type="entry name" value="HAMP"/>
    <property type="match status" value="1"/>
</dbReference>
<dbReference type="PROSITE" id="PS50885">
    <property type="entry name" value="HAMP"/>
    <property type="match status" value="1"/>
</dbReference>
<organism evidence="7 8">
    <name type="scientific">Brevundimonas terrae</name>
    <dbReference type="NCBI Taxonomy" id="363631"/>
    <lineage>
        <taxon>Bacteria</taxon>
        <taxon>Pseudomonadati</taxon>
        <taxon>Pseudomonadota</taxon>
        <taxon>Alphaproteobacteria</taxon>
        <taxon>Caulobacterales</taxon>
        <taxon>Caulobacteraceae</taxon>
        <taxon>Brevundimonas</taxon>
    </lineage>
</organism>
<evidence type="ECO:0000256" key="4">
    <source>
        <dbReference type="SAM" id="Coils"/>
    </source>
</evidence>
<dbReference type="InterPro" id="IPR044398">
    <property type="entry name" value="Globin-sensor_dom"/>
</dbReference>
<protein>
    <submittedName>
        <fullName evidence="7">Globin-coupled sensor protein</fullName>
    </submittedName>
</protein>
<dbReference type="PANTHER" id="PTHR43531">
    <property type="entry name" value="PROTEIN ICFG"/>
    <property type="match status" value="1"/>
</dbReference>
<dbReference type="InterPro" id="IPR051310">
    <property type="entry name" value="MCP_chemotaxis"/>
</dbReference>
<evidence type="ECO:0000256" key="1">
    <source>
        <dbReference type="ARBA" id="ARBA00022500"/>
    </source>
</evidence>
<dbReference type="InterPro" id="IPR039379">
    <property type="entry name" value="Protoglobin_sensor_dom"/>
</dbReference>
<dbReference type="Gene3D" id="1.10.490.10">
    <property type="entry name" value="Globins"/>
    <property type="match status" value="1"/>
</dbReference>
<dbReference type="SUPFAM" id="SSF46458">
    <property type="entry name" value="Globin-like"/>
    <property type="match status" value="1"/>
</dbReference>
<feature type="domain" description="Methyl-accepting transducer" evidence="5">
    <location>
        <begin position="240"/>
        <end position="469"/>
    </location>
</feature>
<name>A0ABP3I4A4_9CAUL</name>
<dbReference type="Proteomes" id="UP001500791">
    <property type="component" value="Unassembled WGS sequence"/>
</dbReference>
<dbReference type="PROSITE" id="PS50111">
    <property type="entry name" value="CHEMOTAXIS_TRANSDUC_2"/>
    <property type="match status" value="1"/>
</dbReference>
<comment type="similarity">
    <text evidence="2">Belongs to the methyl-accepting chemotaxis (MCP) protein family.</text>
</comment>
<dbReference type="InterPro" id="IPR004090">
    <property type="entry name" value="Chemotax_Me-accpt_rcpt"/>
</dbReference>
<evidence type="ECO:0000313" key="7">
    <source>
        <dbReference type="EMBL" id="GAA0388138.1"/>
    </source>
</evidence>
<keyword evidence="3" id="KW-0807">Transducer</keyword>
<accession>A0ABP3I4A4</accession>
<keyword evidence="8" id="KW-1185">Reference proteome</keyword>
<evidence type="ECO:0000313" key="8">
    <source>
        <dbReference type="Proteomes" id="UP001500791"/>
    </source>
</evidence>
<dbReference type="PANTHER" id="PTHR43531:SF11">
    <property type="entry name" value="METHYL-ACCEPTING CHEMOTAXIS PROTEIN 3"/>
    <property type="match status" value="1"/>
</dbReference>
<proteinExistence type="inferred from homology"/>
<evidence type="ECO:0000259" key="6">
    <source>
        <dbReference type="PROSITE" id="PS50885"/>
    </source>
</evidence>
<dbReference type="InterPro" id="IPR009050">
    <property type="entry name" value="Globin-like_sf"/>
</dbReference>
<sequence>MSDSIALQERLAFMRLDTQTRQRLAKAQPVIDATVSDSLDAFYAQVRAYPAVSRFFGNEQMISSAKGGQSRHWSQIASAKYDQTYTDSVQRIGATHARIGLEPRWYIGGYALVLDGLLKAVVKDHEKKRSWFSRSDGGKELGETVGAVVKAALLDMDFVISIYLEAAETARREAEAIRAEAEAIQKSVVETTAQSLARLADGDLTTRIVEDFPGDYAQLKTDFNAAMARLEEAMQEVSENVGMMRAGANEISGASDDLSSRTERQAASLQQTAAALDEITVTVKRTAEGSQKASHVVDAAKQDATRSSEVVSDAVTAMGEIESSSDQISRIIGVIDEIAFQTNLLALNAGVEAARAGDAGRGFAVVASEVRALAQRSADAAKEIKTLISSSSHQVKNGVKLVGQTGEVLTAIVGRVTEIADLMNEISASAKEQATTLAEVNDSVNQMDQTTQQNAAMVEQSTAACHHLTNEAEKLTTLVRKFKVTQATAAVRPPQPRLQSQVKALAPNVTAEGPIRTRHNADVEATLAARRAPAPKANLTLAASQDWEEF</sequence>
<dbReference type="Pfam" id="PF11563">
    <property type="entry name" value="Protoglobin"/>
    <property type="match status" value="1"/>
</dbReference>
<dbReference type="SMART" id="SM00283">
    <property type="entry name" value="MA"/>
    <property type="match status" value="1"/>
</dbReference>
<dbReference type="PRINTS" id="PR00260">
    <property type="entry name" value="CHEMTRNSDUCR"/>
</dbReference>
<dbReference type="SUPFAM" id="SSF58104">
    <property type="entry name" value="Methyl-accepting chemotaxis protein (MCP) signaling domain"/>
    <property type="match status" value="1"/>
</dbReference>
<evidence type="ECO:0000259" key="5">
    <source>
        <dbReference type="PROSITE" id="PS50111"/>
    </source>
</evidence>
<dbReference type="EMBL" id="BAAAEJ010000006">
    <property type="protein sequence ID" value="GAA0388138.1"/>
    <property type="molecule type" value="Genomic_DNA"/>
</dbReference>
<keyword evidence="4" id="KW-0175">Coiled coil</keyword>
<reference evidence="8" key="1">
    <citation type="journal article" date="2019" name="Int. J. Syst. Evol. Microbiol.">
        <title>The Global Catalogue of Microorganisms (GCM) 10K type strain sequencing project: providing services to taxonomists for standard genome sequencing and annotation.</title>
        <authorList>
            <consortium name="The Broad Institute Genomics Platform"/>
            <consortium name="The Broad Institute Genome Sequencing Center for Infectious Disease"/>
            <person name="Wu L."/>
            <person name="Ma J."/>
        </authorList>
    </citation>
    <scope>NUCLEOTIDE SEQUENCE [LARGE SCALE GENOMIC DNA]</scope>
    <source>
        <strain evidence="8">JCM 13476</strain>
    </source>
</reference>
<dbReference type="Pfam" id="PF00015">
    <property type="entry name" value="MCPsignal"/>
    <property type="match status" value="1"/>
</dbReference>
<dbReference type="InterPro" id="IPR003660">
    <property type="entry name" value="HAMP_dom"/>
</dbReference>
<feature type="domain" description="HAMP" evidence="6">
    <location>
        <begin position="189"/>
        <end position="235"/>
    </location>
</feature>
<evidence type="ECO:0000256" key="2">
    <source>
        <dbReference type="ARBA" id="ARBA00029447"/>
    </source>
</evidence>
<dbReference type="Gene3D" id="1.10.287.950">
    <property type="entry name" value="Methyl-accepting chemotaxis protein"/>
    <property type="match status" value="1"/>
</dbReference>
<gene>
    <name evidence="7" type="ORF">GCM10009093_13580</name>
</gene>
<dbReference type="CDD" id="cd11386">
    <property type="entry name" value="MCP_signal"/>
    <property type="match status" value="1"/>
</dbReference>
<dbReference type="CDD" id="cd01068">
    <property type="entry name" value="globin_sensor"/>
    <property type="match status" value="1"/>
</dbReference>
<dbReference type="RefSeq" id="WP_167179274.1">
    <property type="nucleotide sequence ID" value="NZ_BAAAEJ010000006.1"/>
</dbReference>
<keyword evidence="1" id="KW-0145">Chemotaxis</keyword>
<dbReference type="InterPro" id="IPR004089">
    <property type="entry name" value="MCPsignal_dom"/>
</dbReference>